<dbReference type="PANTHER" id="PTHR43162:SF1">
    <property type="entry name" value="PRESTALK A DIFFERENTIATION PROTEIN A"/>
    <property type="match status" value="1"/>
</dbReference>
<accession>A0ABP8LRD0</accession>
<name>A0ABP8LRD0_9BACT</name>
<dbReference type="CDD" id="cd05269">
    <property type="entry name" value="TMR_SDR_a"/>
    <property type="match status" value="1"/>
</dbReference>
<evidence type="ECO:0000313" key="3">
    <source>
        <dbReference type="Proteomes" id="UP001500552"/>
    </source>
</evidence>
<comment type="caution">
    <text evidence="2">The sequence shown here is derived from an EMBL/GenBank/DDBJ whole genome shotgun (WGS) entry which is preliminary data.</text>
</comment>
<dbReference type="InterPro" id="IPR008030">
    <property type="entry name" value="NmrA-like"/>
</dbReference>
<organism evidence="2 3">
    <name type="scientific">Pontibacter saemangeumensis</name>
    <dbReference type="NCBI Taxonomy" id="1084525"/>
    <lineage>
        <taxon>Bacteria</taxon>
        <taxon>Pseudomonadati</taxon>
        <taxon>Bacteroidota</taxon>
        <taxon>Cytophagia</taxon>
        <taxon>Cytophagales</taxon>
        <taxon>Hymenobacteraceae</taxon>
        <taxon>Pontibacter</taxon>
    </lineage>
</organism>
<proteinExistence type="predicted"/>
<dbReference type="InterPro" id="IPR036291">
    <property type="entry name" value="NAD(P)-bd_dom_sf"/>
</dbReference>
<feature type="domain" description="NmrA-like" evidence="1">
    <location>
        <begin position="2"/>
        <end position="262"/>
    </location>
</feature>
<dbReference type="Gene3D" id="3.40.50.720">
    <property type="entry name" value="NAD(P)-binding Rossmann-like Domain"/>
    <property type="match status" value="1"/>
</dbReference>
<protein>
    <submittedName>
        <fullName evidence="2">SDR family oxidoreductase</fullName>
    </submittedName>
</protein>
<dbReference type="EMBL" id="BAABHC010000014">
    <property type="protein sequence ID" value="GAA4433085.1"/>
    <property type="molecule type" value="Genomic_DNA"/>
</dbReference>
<dbReference type="SUPFAM" id="SSF51735">
    <property type="entry name" value="NAD(P)-binding Rossmann-fold domains"/>
    <property type="match status" value="1"/>
</dbReference>
<dbReference type="Proteomes" id="UP001500552">
    <property type="component" value="Unassembled WGS sequence"/>
</dbReference>
<dbReference type="Gene3D" id="3.90.25.10">
    <property type="entry name" value="UDP-galactose 4-epimerase, domain 1"/>
    <property type="match status" value="1"/>
</dbReference>
<dbReference type="RefSeq" id="WP_345159034.1">
    <property type="nucleotide sequence ID" value="NZ_BAABHC010000014.1"/>
</dbReference>
<evidence type="ECO:0000259" key="1">
    <source>
        <dbReference type="Pfam" id="PF05368"/>
    </source>
</evidence>
<gene>
    <name evidence="2" type="ORF">GCM10023188_22110</name>
</gene>
<dbReference type="PANTHER" id="PTHR43162">
    <property type="match status" value="1"/>
</dbReference>
<dbReference type="InterPro" id="IPR051604">
    <property type="entry name" value="Ergot_Alk_Oxidoreductase"/>
</dbReference>
<sequence length="290" mass="32318">MHTTILVTGATGTVGREVVIQLSIIDGVRVRAGVHSIIKGENLKRLPDVEVCEMNFKDRDSLHAAFTHVDKVFLITPFSDDQVEMAKTLVDEAKKANVKHIVKLSVIGADTEPGLQLGRWHREVEQYIIDSGIAYTFLRPSSFMQNYSNFDASTIQKEGRFYHSTGNGKVSCIDVRDIAAAGVEALIGTGHEGKAYELTGPEALTNQEVAGIISEVTGRQVEFVDVPEDAAKSTMLQHHMPEWMVNAMLELERSYKENQFSETTDTVQQLTGRPPHSFRQFAEDYKECFV</sequence>
<evidence type="ECO:0000313" key="2">
    <source>
        <dbReference type="EMBL" id="GAA4433085.1"/>
    </source>
</evidence>
<dbReference type="Pfam" id="PF05368">
    <property type="entry name" value="NmrA"/>
    <property type="match status" value="1"/>
</dbReference>
<reference evidence="3" key="1">
    <citation type="journal article" date="2019" name="Int. J. Syst. Evol. Microbiol.">
        <title>The Global Catalogue of Microorganisms (GCM) 10K type strain sequencing project: providing services to taxonomists for standard genome sequencing and annotation.</title>
        <authorList>
            <consortium name="The Broad Institute Genomics Platform"/>
            <consortium name="The Broad Institute Genome Sequencing Center for Infectious Disease"/>
            <person name="Wu L."/>
            <person name="Ma J."/>
        </authorList>
    </citation>
    <scope>NUCLEOTIDE SEQUENCE [LARGE SCALE GENOMIC DNA]</scope>
    <source>
        <strain evidence="3">JCM 17926</strain>
    </source>
</reference>
<keyword evidence="3" id="KW-1185">Reference proteome</keyword>